<dbReference type="InterPro" id="IPR036280">
    <property type="entry name" value="Multihaem_cyt_sf"/>
</dbReference>
<evidence type="ECO:0000256" key="3">
    <source>
        <dbReference type="ARBA" id="ARBA00022448"/>
    </source>
</evidence>
<comment type="cofactor">
    <cofactor evidence="1">
        <name>heme c</name>
        <dbReference type="ChEBI" id="CHEBI:61717"/>
    </cofactor>
</comment>
<evidence type="ECO:0000256" key="2">
    <source>
        <dbReference type="ARBA" id="ARBA00004196"/>
    </source>
</evidence>
<dbReference type="Proteomes" id="UP001319827">
    <property type="component" value="Chromosome"/>
</dbReference>
<dbReference type="SUPFAM" id="SSF48695">
    <property type="entry name" value="Multiheme cytochromes"/>
    <property type="match status" value="1"/>
</dbReference>
<organism evidence="10 11">
    <name type="scientific">Desulfuromonas versatilis</name>
    <dbReference type="NCBI Taxonomy" id="2802975"/>
    <lineage>
        <taxon>Bacteria</taxon>
        <taxon>Pseudomonadati</taxon>
        <taxon>Thermodesulfobacteriota</taxon>
        <taxon>Desulfuromonadia</taxon>
        <taxon>Desulfuromonadales</taxon>
        <taxon>Desulfuromonadaceae</taxon>
        <taxon>Desulfuromonas</taxon>
    </lineage>
</organism>
<dbReference type="Gene3D" id="1.10.1130.10">
    <property type="entry name" value="Flavocytochrome C3, Chain A"/>
    <property type="match status" value="1"/>
</dbReference>
<dbReference type="NCBIfam" id="NF040967">
    <property type="entry name" value="cytc_ExtN"/>
    <property type="match status" value="1"/>
</dbReference>
<feature type="domain" description="Tetrahaem cytochrome" evidence="9">
    <location>
        <begin position="177"/>
        <end position="237"/>
    </location>
</feature>
<keyword evidence="11" id="KW-1185">Reference proteome</keyword>
<keyword evidence="6" id="KW-0732">Signal</keyword>
<evidence type="ECO:0000313" key="10">
    <source>
        <dbReference type="EMBL" id="BCR06084.1"/>
    </source>
</evidence>
<evidence type="ECO:0000256" key="7">
    <source>
        <dbReference type="ARBA" id="ARBA00022982"/>
    </source>
</evidence>
<reference evidence="10 11" key="2">
    <citation type="journal article" date="2021" name="Int. J. Syst. Evol. Microbiol.">
        <title>Isolation and Polyphasic Characterization of Desulfuromonas versatilis sp. Nov., an Electrogenic Bacteria Capable of Versatile Metabolism Isolated from a Graphene Oxide-Reducing Enrichment Culture.</title>
        <authorList>
            <person name="Xie L."/>
            <person name="Yoshida N."/>
            <person name="Ishii S."/>
            <person name="Meng L."/>
        </authorList>
    </citation>
    <scope>NUCLEOTIDE SEQUENCE [LARGE SCALE GENOMIC DNA]</scope>
    <source>
        <strain evidence="10 11">NIT-T3</strain>
    </source>
</reference>
<proteinExistence type="predicted"/>
<accession>A0ABM8HVS0</accession>
<keyword evidence="3" id="KW-0813">Transport</keyword>
<dbReference type="PANTHER" id="PTHR35038:SF8">
    <property type="entry name" value="C-TYPE POLYHEME CYTOCHROME OMCC"/>
    <property type="match status" value="1"/>
</dbReference>
<dbReference type="PANTHER" id="PTHR35038">
    <property type="entry name" value="DISSIMILATORY SULFITE REDUCTASE SIRA"/>
    <property type="match status" value="1"/>
</dbReference>
<comment type="subcellular location">
    <subcellularLocation>
        <location evidence="2">Cell envelope</location>
    </subcellularLocation>
</comment>
<evidence type="ECO:0000259" key="9">
    <source>
        <dbReference type="Pfam" id="PF14537"/>
    </source>
</evidence>
<dbReference type="NCBIfam" id="NF040968">
    <property type="entry name" value="FeS_ExtO"/>
    <property type="match status" value="1"/>
</dbReference>
<keyword evidence="7" id="KW-0249">Electron transport</keyword>
<keyword evidence="4" id="KW-0349">Heme</keyword>
<evidence type="ECO:0000256" key="8">
    <source>
        <dbReference type="ARBA" id="ARBA00023004"/>
    </source>
</evidence>
<name>A0ABM8HVS0_9BACT</name>
<dbReference type="RefSeq" id="WP_225911538.1">
    <property type="nucleotide sequence ID" value="NZ_AP024355.1"/>
</dbReference>
<evidence type="ECO:0000256" key="4">
    <source>
        <dbReference type="ARBA" id="ARBA00022617"/>
    </source>
</evidence>
<gene>
    <name evidence="10" type="ORF">DESUT3_31530</name>
</gene>
<dbReference type="Pfam" id="PF14537">
    <property type="entry name" value="Cytochrom_c3_2"/>
    <property type="match status" value="1"/>
</dbReference>
<keyword evidence="8" id="KW-0408">Iron</keyword>
<sequence length="410" mass="44708">MIIAGLTLAWSALALLRPEAPRAAGEDCAACHRVAVRGAHGGMECGTCHGGHQEPVASATVRAQGCTGCHRGYDTLFDQAMTHRSAEKEFVARTWGRFDPGFFSANCGGCHLTGCLDCHGDGHAISRPGKQACQRCHKGYFAGSEFDGRAPREDHQRYLRGADGEGEPYLKMLPDLHAELGMQCADCHSMASLAQGAKSSRGCADCHDADSAVPEHRVAAHLEKLECYACHSAWAAQEYGTFYLRLGEGPAREYFQALPAAGAGYVRSAYLRQQNAPPLGVNARGRVSPVRPQFIAYLSDLRGGRGGEENRLLEARWQAFFPHSVRSGSLMCDGCHGAPRRFLLEPPEARIYRIDLDGLGLSSFWAQEGQQVGNGAFLDPARFPGLSAKNAEFRRLYVEKWKKLVDRVEE</sequence>
<evidence type="ECO:0000256" key="5">
    <source>
        <dbReference type="ARBA" id="ARBA00022723"/>
    </source>
</evidence>
<dbReference type="InterPro" id="IPR012286">
    <property type="entry name" value="Tetrahaem_cytochrome"/>
</dbReference>
<dbReference type="EMBL" id="AP024355">
    <property type="protein sequence ID" value="BCR06084.1"/>
    <property type="molecule type" value="Genomic_DNA"/>
</dbReference>
<keyword evidence="5" id="KW-0479">Metal-binding</keyword>
<evidence type="ECO:0000256" key="6">
    <source>
        <dbReference type="ARBA" id="ARBA00022729"/>
    </source>
</evidence>
<evidence type="ECO:0000256" key="1">
    <source>
        <dbReference type="ARBA" id="ARBA00001926"/>
    </source>
</evidence>
<dbReference type="InterPro" id="IPR051829">
    <property type="entry name" value="Multiheme_Cytochr_ET"/>
</dbReference>
<protein>
    <submittedName>
        <fullName evidence="10">C-type cytochrome</fullName>
    </submittedName>
</protein>
<evidence type="ECO:0000313" key="11">
    <source>
        <dbReference type="Proteomes" id="UP001319827"/>
    </source>
</evidence>
<reference evidence="10 11" key="1">
    <citation type="journal article" date="2016" name="C (Basel)">
        <title>Selective Growth of and Electricity Production by Marine Exoelectrogenic Bacteria in Self-Aggregated Hydrogel of Microbially Reduced Graphene Oxide.</title>
        <authorList>
            <person name="Yoshida N."/>
            <person name="Goto Y."/>
            <person name="Miyata Y."/>
        </authorList>
    </citation>
    <scope>NUCLEOTIDE SEQUENCE [LARGE SCALE GENOMIC DNA]</scope>
    <source>
        <strain evidence="10 11">NIT-T3</strain>
    </source>
</reference>